<evidence type="ECO:0000313" key="8">
    <source>
        <dbReference type="EMBL" id="KUG18140.1"/>
    </source>
</evidence>
<dbReference type="Pfam" id="PF09827">
    <property type="entry name" value="CRISPR_Cas2"/>
    <property type="match status" value="1"/>
</dbReference>
<evidence type="ECO:0000256" key="5">
    <source>
        <dbReference type="ARBA" id="ARBA00022801"/>
    </source>
</evidence>
<keyword evidence="3" id="KW-0479">Metal-binding</keyword>
<dbReference type="InterPro" id="IPR021127">
    <property type="entry name" value="CRISPR_associated_Cas2"/>
</dbReference>
<dbReference type="GO" id="GO:0043571">
    <property type="term" value="P:maintenance of CRISPR repeat elements"/>
    <property type="evidence" value="ECO:0007669"/>
    <property type="project" value="InterPro"/>
</dbReference>
<evidence type="ECO:0000256" key="3">
    <source>
        <dbReference type="ARBA" id="ARBA00022723"/>
    </source>
</evidence>
<dbReference type="SUPFAM" id="SSF143430">
    <property type="entry name" value="TTP0101/SSO1404-like"/>
    <property type="match status" value="1"/>
</dbReference>
<evidence type="ECO:0000256" key="6">
    <source>
        <dbReference type="ARBA" id="ARBA00022842"/>
    </source>
</evidence>
<evidence type="ECO:0000256" key="4">
    <source>
        <dbReference type="ARBA" id="ARBA00022759"/>
    </source>
</evidence>
<name>A0A0W8FB64_9ZZZZ</name>
<organism evidence="8">
    <name type="scientific">hydrocarbon metagenome</name>
    <dbReference type="NCBI Taxonomy" id="938273"/>
    <lineage>
        <taxon>unclassified sequences</taxon>
        <taxon>metagenomes</taxon>
        <taxon>ecological metagenomes</taxon>
    </lineage>
</organism>
<dbReference type="AlphaFoldDB" id="A0A0W8FB64"/>
<comment type="cofactor">
    <cofactor evidence="1">
        <name>Mg(2+)</name>
        <dbReference type="ChEBI" id="CHEBI:18420"/>
    </cofactor>
</comment>
<evidence type="ECO:0000256" key="7">
    <source>
        <dbReference type="ARBA" id="ARBA00023118"/>
    </source>
</evidence>
<keyword evidence="6" id="KW-0460">Magnesium</keyword>
<dbReference type="Gene3D" id="3.30.70.240">
    <property type="match status" value="1"/>
</dbReference>
<sequence>MTLLNCYIVSYDIREPKRLYRVHKAMLGFGEPVHYSVFRCDLTPRGKVEMTASLHDLIDPDEDRIMIIDLGPNDGRVMERIEFMGVHREHLDRKFIIE</sequence>
<dbReference type="NCBIfam" id="TIGR01573">
    <property type="entry name" value="cas2"/>
    <property type="match status" value="1"/>
</dbReference>
<dbReference type="CDD" id="cd09725">
    <property type="entry name" value="Cas2_I_II_III"/>
    <property type="match status" value="1"/>
</dbReference>
<accession>A0A0W8FB64</accession>
<keyword evidence="5" id="KW-0378">Hydrolase</keyword>
<keyword evidence="4" id="KW-0255">Endonuclease</keyword>
<dbReference type="PANTHER" id="PTHR34405:SF3">
    <property type="entry name" value="CRISPR-ASSOCIATED ENDORIBONUCLEASE CAS2 3"/>
    <property type="match status" value="1"/>
</dbReference>
<protein>
    <submittedName>
        <fullName evidence="8">Crispr-associated protein cas2</fullName>
    </submittedName>
</protein>
<keyword evidence="2" id="KW-0540">Nuclease</keyword>
<comment type="caution">
    <text evidence="8">The sequence shown here is derived from an EMBL/GenBank/DDBJ whole genome shotgun (WGS) entry which is preliminary data.</text>
</comment>
<dbReference type="GO" id="GO:0046872">
    <property type="term" value="F:metal ion binding"/>
    <property type="evidence" value="ECO:0007669"/>
    <property type="project" value="UniProtKB-KW"/>
</dbReference>
<dbReference type="GO" id="GO:0004521">
    <property type="term" value="F:RNA endonuclease activity"/>
    <property type="evidence" value="ECO:0007669"/>
    <property type="project" value="InterPro"/>
</dbReference>
<dbReference type="HAMAP" id="MF_01471">
    <property type="entry name" value="Cas2"/>
    <property type="match status" value="1"/>
</dbReference>
<gene>
    <name evidence="8" type="ORF">ASZ90_012161</name>
</gene>
<dbReference type="InterPro" id="IPR019199">
    <property type="entry name" value="Virulence_VapD/CRISPR_Cas2"/>
</dbReference>
<proteinExistence type="inferred from homology"/>
<dbReference type="GO" id="GO:0016787">
    <property type="term" value="F:hydrolase activity"/>
    <property type="evidence" value="ECO:0007669"/>
    <property type="project" value="UniProtKB-KW"/>
</dbReference>
<dbReference type="GO" id="GO:0051607">
    <property type="term" value="P:defense response to virus"/>
    <property type="evidence" value="ECO:0007669"/>
    <property type="project" value="UniProtKB-KW"/>
</dbReference>
<dbReference type="PANTHER" id="PTHR34405">
    <property type="entry name" value="CRISPR-ASSOCIATED ENDORIBONUCLEASE CAS2"/>
    <property type="match status" value="1"/>
</dbReference>
<evidence type="ECO:0000256" key="2">
    <source>
        <dbReference type="ARBA" id="ARBA00022722"/>
    </source>
</evidence>
<evidence type="ECO:0000256" key="1">
    <source>
        <dbReference type="ARBA" id="ARBA00001946"/>
    </source>
</evidence>
<keyword evidence="7" id="KW-0051">Antiviral defense</keyword>
<dbReference type="EMBL" id="LNQE01001399">
    <property type="protein sequence ID" value="KUG18140.1"/>
    <property type="molecule type" value="Genomic_DNA"/>
</dbReference>
<reference evidence="8" key="1">
    <citation type="journal article" date="2015" name="Proc. Natl. Acad. Sci. U.S.A.">
        <title>Networks of energetic and metabolic interactions define dynamics in microbial communities.</title>
        <authorList>
            <person name="Embree M."/>
            <person name="Liu J.K."/>
            <person name="Al-Bassam M.M."/>
            <person name="Zengler K."/>
        </authorList>
    </citation>
    <scope>NUCLEOTIDE SEQUENCE</scope>
</reference>